<dbReference type="Proteomes" id="UP001595621">
    <property type="component" value="Unassembled WGS sequence"/>
</dbReference>
<proteinExistence type="predicted"/>
<gene>
    <name evidence="1" type="ORF">ACFOE0_20065</name>
</gene>
<evidence type="ECO:0000313" key="2">
    <source>
        <dbReference type="Proteomes" id="UP001595621"/>
    </source>
</evidence>
<keyword evidence="2" id="KW-1185">Reference proteome</keyword>
<comment type="caution">
    <text evidence="1">The sequence shown here is derived from an EMBL/GenBank/DDBJ whole genome shotgun (WGS) entry which is preliminary data.</text>
</comment>
<organism evidence="1 2">
    <name type="scientific">Shewanella submarina</name>
    <dbReference type="NCBI Taxonomy" id="2016376"/>
    <lineage>
        <taxon>Bacteria</taxon>
        <taxon>Pseudomonadati</taxon>
        <taxon>Pseudomonadota</taxon>
        <taxon>Gammaproteobacteria</taxon>
        <taxon>Alteromonadales</taxon>
        <taxon>Shewanellaceae</taxon>
        <taxon>Shewanella</taxon>
    </lineage>
</organism>
<name>A0ABV7GI93_9GAMM</name>
<reference evidence="2" key="1">
    <citation type="journal article" date="2019" name="Int. J. Syst. Evol. Microbiol.">
        <title>The Global Catalogue of Microorganisms (GCM) 10K type strain sequencing project: providing services to taxonomists for standard genome sequencing and annotation.</title>
        <authorList>
            <consortium name="The Broad Institute Genomics Platform"/>
            <consortium name="The Broad Institute Genome Sequencing Center for Infectious Disease"/>
            <person name="Wu L."/>
            <person name="Ma J."/>
        </authorList>
    </citation>
    <scope>NUCLEOTIDE SEQUENCE [LARGE SCALE GENOMIC DNA]</scope>
    <source>
        <strain evidence="2">KCTC 52277</strain>
    </source>
</reference>
<dbReference type="RefSeq" id="WP_248934349.1">
    <property type="nucleotide sequence ID" value="NZ_JAKILF010000001.1"/>
</dbReference>
<sequence length="117" mass="13872">MTVPFHAFAARRQRRPRKRDEASVNLAYLSRVFDELARQPGKIAQVRANLDEYRQQRFLPRGFIRAIERCEWVLDLGEDIELLRRAVFEDSDTGRRLRRYPLLFKGICMAKDKPPEP</sequence>
<protein>
    <submittedName>
        <fullName evidence="1">Uncharacterized protein</fullName>
    </submittedName>
</protein>
<evidence type="ECO:0000313" key="1">
    <source>
        <dbReference type="EMBL" id="MFC3140458.1"/>
    </source>
</evidence>
<accession>A0ABV7GI93</accession>
<dbReference type="EMBL" id="JBHRTD010000018">
    <property type="protein sequence ID" value="MFC3140458.1"/>
    <property type="molecule type" value="Genomic_DNA"/>
</dbReference>